<gene>
    <name evidence="2" type="ORF">HGRIS_007627</name>
</gene>
<reference evidence="3" key="1">
    <citation type="submission" date="2024-06" db="EMBL/GenBank/DDBJ databases">
        <title>Multi-omics analyses provide insights into the biosynthesis of the anticancer antibiotic pleurotin in Hohenbuehelia grisea.</title>
        <authorList>
            <person name="Weaver J.A."/>
            <person name="Alberti F."/>
        </authorList>
    </citation>
    <scope>NUCLEOTIDE SEQUENCE [LARGE SCALE GENOMIC DNA]</scope>
    <source>
        <strain evidence="3">T-177</strain>
    </source>
</reference>
<evidence type="ECO:0000313" key="2">
    <source>
        <dbReference type="EMBL" id="KAL0950868.1"/>
    </source>
</evidence>
<organism evidence="2 3">
    <name type="scientific">Hohenbuehelia grisea</name>
    <dbReference type="NCBI Taxonomy" id="104357"/>
    <lineage>
        <taxon>Eukaryota</taxon>
        <taxon>Fungi</taxon>
        <taxon>Dikarya</taxon>
        <taxon>Basidiomycota</taxon>
        <taxon>Agaricomycotina</taxon>
        <taxon>Agaricomycetes</taxon>
        <taxon>Agaricomycetidae</taxon>
        <taxon>Agaricales</taxon>
        <taxon>Pleurotineae</taxon>
        <taxon>Pleurotaceae</taxon>
        <taxon>Hohenbuehelia</taxon>
    </lineage>
</organism>
<sequence>MKFSALPLVALALVASTLAAPAPLDVAEEAVTVYRGADAPAPTAMAEALEVEALARTSIVATVTADGLRYRRCQRTSCAAVGQYPRGRRVAVKCYTTHGTTPIENDHRWAKLNNGYWVSMRHLTWRGVIPRC</sequence>
<dbReference type="EMBL" id="JASNQZ010000011">
    <property type="protein sequence ID" value="KAL0950868.1"/>
    <property type="molecule type" value="Genomic_DNA"/>
</dbReference>
<feature type="signal peptide" evidence="1">
    <location>
        <begin position="1"/>
        <end position="19"/>
    </location>
</feature>
<name>A0ABR3J5F4_9AGAR</name>
<comment type="caution">
    <text evidence="2">The sequence shown here is derived from an EMBL/GenBank/DDBJ whole genome shotgun (WGS) entry which is preliminary data.</text>
</comment>
<protein>
    <submittedName>
        <fullName evidence="2">Uncharacterized protein</fullName>
    </submittedName>
</protein>
<evidence type="ECO:0000256" key="1">
    <source>
        <dbReference type="SAM" id="SignalP"/>
    </source>
</evidence>
<feature type="chain" id="PRO_5046655923" evidence="1">
    <location>
        <begin position="20"/>
        <end position="132"/>
    </location>
</feature>
<keyword evidence="3" id="KW-1185">Reference proteome</keyword>
<proteinExistence type="predicted"/>
<dbReference type="Proteomes" id="UP001556367">
    <property type="component" value="Unassembled WGS sequence"/>
</dbReference>
<accession>A0ABR3J5F4</accession>
<keyword evidence="1" id="KW-0732">Signal</keyword>
<evidence type="ECO:0000313" key="3">
    <source>
        <dbReference type="Proteomes" id="UP001556367"/>
    </source>
</evidence>